<keyword evidence="2" id="KW-1185">Reference proteome</keyword>
<evidence type="ECO:0000313" key="1">
    <source>
        <dbReference type="EMBL" id="CAG7732552.1"/>
    </source>
</evidence>
<feature type="non-terminal residue" evidence="1">
    <location>
        <position position="28"/>
    </location>
</feature>
<protein>
    <submittedName>
        <fullName evidence="1">Uncharacterized protein</fullName>
    </submittedName>
</protein>
<dbReference type="AlphaFoldDB" id="A0A8J2K5E7"/>
<dbReference type="Proteomes" id="UP000708208">
    <property type="component" value="Unassembled WGS sequence"/>
</dbReference>
<evidence type="ECO:0000313" key="2">
    <source>
        <dbReference type="Proteomes" id="UP000708208"/>
    </source>
</evidence>
<name>A0A8J2K5E7_9HEXA</name>
<gene>
    <name evidence="1" type="ORF">AFUS01_LOCUS21062</name>
</gene>
<proteinExistence type="predicted"/>
<comment type="caution">
    <text evidence="1">The sequence shown here is derived from an EMBL/GenBank/DDBJ whole genome shotgun (WGS) entry which is preliminary data.</text>
</comment>
<dbReference type="EMBL" id="CAJVCH010233643">
    <property type="protein sequence ID" value="CAG7732552.1"/>
    <property type="molecule type" value="Genomic_DNA"/>
</dbReference>
<accession>A0A8J2K5E7</accession>
<sequence>MKDDFQIGGPGKRVEIDETKIGKRKYNR</sequence>
<organism evidence="1 2">
    <name type="scientific">Allacma fusca</name>
    <dbReference type="NCBI Taxonomy" id="39272"/>
    <lineage>
        <taxon>Eukaryota</taxon>
        <taxon>Metazoa</taxon>
        <taxon>Ecdysozoa</taxon>
        <taxon>Arthropoda</taxon>
        <taxon>Hexapoda</taxon>
        <taxon>Collembola</taxon>
        <taxon>Symphypleona</taxon>
        <taxon>Sminthuridae</taxon>
        <taxon>Allacma</taxon>
    </lineage>
</organism>
<reference evidence="1" key="1">
    <citation type="submission" date="2021-06" db="EMBL/GenBank/DDBJ databases">
        <authorList>
            <person name="Hodson N. C."/>
            <person name="Mongue J. A."/>
            <person name="Jaron S. K."/>
        </authorList>
    </citation>
    <scope>NUCLEOTIDE SEQUENCE</scope>
</reference>